<dbReference type="RefSeq" id="WP_317544055.1">
    <property type="nucleotide sequence ID" value="NZ_JAWLKB010000011.1"/>
</dbReference>
<evidence type="ECO:0000313" key="1">
    <source>
        <dbReference type="EMBL" id="MDV6269498.1"/>
    </source>
</evidence>
<sequence>MQIRSRFGLRELIPLYVVPSLYTSDLKRSTQTARPTGDQFGIELLLLSALGEAYNPHSRL</sequence>
<reference evidence="1 2" key="1">
    <citation type="submission" date="2023-10" db="EMBL/GenBank/DDBJ databases">
        <title>Development of a sustainable strategy for remediation of hydrocarbon-contaminated territories based on the waste exchange concept.</title>
        <authorList>
            <person name="Krivoruchko A."/>
        </authorList>
    </citation>
    <scope>NUCLEOTIDE SEQUENCE [LARGE SCALE GENOMIC DNA]</scope>
    <source>
        <strain evidence="1 2">IEGM 1203</strain>
    </source>
</reference>
<dbReference type="EMBL" id="JAWLKB010000011">
    <property type="protein sequence ID" value="MDV6269498.1"/>
    <property type="molecule type" value="Genomic_DNA"/>
</dbReference>
<protein>
    <submittedName>
        <fullName evidence="1">Histidine phosphatase family protein</fullName>
    </submittedName>
</protein>
<evidence type="ECO:0000313" key="2">
    <source>
        <dbReference type="Proteomes" id="UP001185927"/>
    </source>
</evidence>
<dbReference type="InterPro" id="IPR029033">
    <property type="entry name" value="His_PPase_superfam"/>
</dbReference>
<gene>
    <name evidence="1" type="ORF">R3Q16_23045</name>
</gene>
<dbReference type="Pfam" id="PF00300">
    <property type="entry name" value="His_Phos_1"/>
    <property type="match status" value="1"/>
</dbReference>
<dbReference type="Proteomes" id="UP001185927">
    <property type="component" value="Unassembled WGS sequence"/>
</dbReference>
<dbReference type="InterPro" id="IPR013078">
    <property type="entry name" value="His_Pase_superF_clade-1"/>
</dbReference>
<organism evidence="1 2">
    <name type="scientific">Rhodococcus globerulus</name>
    <dbReference type="NCBI Taxonomy" id="33008"/>
    <lineage>
        <taxon>Bacteria</taxon>
        <taxon>Bacillati</taxon>
        <taxon>Actinomycetota</taxon>
        <taxon>Actinomycetes</taxon>
        <taxon>Mycobacteriales</taxon>
        <taxon>Nocardiaceae</taxon>
        <taxon>Rhodococcus</taxon>
    </lineage>
</organism>
<comment type="caution">
    <text evidence="1">The sequence shown here is derived from an EMBL/GenBank/DDBJ whole genome shotgun (WGS) entry which is preliminary data.</text>
</comment>
<keyword evidence="2" id="KW-1185">Reference proteome</keyword>
<dbReference type="SUPFAM" id="SSF53254">
    <property type="entry name" value="Phosphoglycerate mutase-like"/>
    <property type="match status" value="1"/>
</dbReference>
<accession>A0ABU4BZS1</accession>
<name>A0ABU4BZS1_RHOGO</name>
<proteinExistence type="predicted"/>